<keyword evidence="1" id="KW-0732">Signal</keyword>
<evidence type="ECO:0000313" key="2">
    <source>
        <dbReference type="EMBL" id="MAA14876.1"/>
    </source>
</evidence>
<sequence length="125" mass="14452">MRSLLMCCVLLGGILFSRGNNNEDDMYQRRIEWNSPFANPRVKNKTHHRGGVGYPCRDSNDCKIRMCCRLRHGSRTCRRLSYPGEACSNEQTKGGAYTDRCPCVYGVDQCRNNYCNGNSWWWTGR</sequence>
<proteinExistence type="predicted"/>
<accession>A0A224YB13</accession>
<dbReference type="AlphaFoldDB" id="A0A224YB13"/>
<evidence type="ECO:0000256" key="1">
    <source>
        <dbReference type="SAM" id="SignalP"/>
    </source>
</evidence>
<feature type="signal peptide" evidence="1">
    <location>
        <begin position="1"/>
        <end position="19"/>
    </location>
</feature>
<dbReference type="Gene3D" id="2.10.80.10">
    <property type="entry name" value="Lipase, subunit A"/>
    <property type="match status" value="1"/>
</dbReference>
<feature type="chain" id="PRO_5012691424" evidence="1">
    <location>
        <begin position="20"/>
        <end position="125"/>
    </location>
</feature>
<reference evidence="2" key="1">
    <citation type="journal article" date="2017" name="Parasit. Vectors">
        <title>Sialotranscriptomics of Rhipicephalus zambeziensis reveals intricate expression profiles of secretory proteins and suggests tight temporal transcriptional regulation during blood-feeding.</title>
        <authorList>
            <person name="de Castro M.H."/>
            <person name="de Klerk D."/>
            <person name="Pienaar R."/>
            <person name="Rees D.J.G."/>
            <person name="Mans B.J."/>
        </authorList>
    </citation>
    <scope>NUCLEOTIDE SEQUENCE</scope>
    <source>
        <tissue evidence="2">Salivary glands</tissue>
    </source>
</reference>
<dbReference type="EMBL" id="GFPF01003730">
    <property type="protein sequence ID" value="MAA14876.1"/>
    <property type="molecule type" value="Transcribed_RNA"/>
</dbReference>
<name>A0A224YB13_9ACAR</name>
<organism evidence="2">
    <name type="scientific">Rhipicephalus zambeziensis</name>
    <dbReference type="NCBI Taxonomy" id="60191"/>
    <lineage>
        <taxon>Eukaryota</taxon>
        <taxon>Metazoa</taxon>
        <taxon>Ecdysozoa</taxon>
        <taxon>Arthropoda</taxon>
        <taxon>Chelicerata</taxon>
        <taxon>Arachnida</taxon>
        <taxon>Acari</taxon>
        <taxon>Parasitiformes</taxon>
        <taxon>Ixodida</taxon>
        <taxon>Ixodoidea</taxon>
        <taxon>Ixodidae</taxon>
        <taxon>Rhipicephalinae</taxon>
        <taxon>Rhipicephalus</taxon>
        <taxon>Rhipicephalus</taxon>
    </lineage>
</organism>
<protein>
    <submittedName>
        <fullName evidence="2">Ixodegrin B</fullName>
    </submittedName>
</protein>